<dbReference type="OrthoDB" id="5987191at2759"/>
<evidence type="ECO:0000256" key="8">
    <source>
        <dbReference type="RuleBase" id="RU000354"/>
    </source>
</evidence>
<dbReference type="SMART" id="SM00204">
    <property type="entry name" value="TGFB"/>
    <property type="match status" value="1"/>
</dbReference>
<evidence type="ECO:0000256" key="6">
    <source>
        <dbReference type="ARBA" id="ARBA00023157"/>
    </source>
</evidence>
<dbReference type="GO" id="GO:0008083">
    <property type="term" value="F:growth factor activity"/>
    <property type="evidence" value="ECO:0007669"/>
    <property type="project" value="UniProtKB-KW"/>
</dbReference>
<evidence type="ECO:0000313" key="10">
    <source>
        <dbReference type="EMBL" id="KAA0183446.1"/>
    </source>
</evidence>
<dbReference type="PANTHER" id="PTHR11848">
    <property type="entry name" value="TGF-BETA FAMILY"/>
    <property type="match status" value="1"/>
</dbReference>
<dbReference type="InterPro" id="IPR001839">
    <property type="entry name" value="TGF-b_C"/>
</dbReference>
<evidence type="ECO:0000256" key="7">
    <source>
        <dbReference type="ARBA" id="ARBA00023180"/>
    </source>
</evidence>
<dbReference type="InterPro" id="IPR015615">
    <property type="entry name" value="TGF-beta-rel"/>
</dbReference>
<dbReference type="CDD" id="cd13761">
    <property type="entry name" value="TGF_beta_BMP5_like"/>
    <property type="match status" value="1"/>
</dbReference>
<proteinExistence type="inferred from homology"/>
<sequence>MKKIQKISKFKLEWRLSSKFEESTRTCLIIDNLRISRQGRYAEPDLSGYEYVFYAAKSDLKHASFSYVINIMNLKSKTISQKCINSLEEKTFRSSAPSYLSVISPIHFQDVKNVRPGVGRIRIKFALDGLSSSERLHTAQLRVTHSPDAGAGEDLGHDHPNSVMGNFVDYDKHKYKKEQLPYMNYIRVYDVVRTLEDGDIVLRLLDTVLVDRRESGVLTLDVGPAVERWVRKPHMNNGLVLEMDPFNKNEYSRSSDSFDKLEMSRLRIRRDAHTDNNTWHEVRPSVVVFSDDGKPKQRVKRAKPTAPYEKCRRHPLYVEFKLVDWHDWIVAPPGYQAFFCDGECSFPLSEHMNATNHAIIQTLVNSKYPERVPTACCIPTELSPISLLYVDEFSNVVLKNYQNMVVEACGCL</sequence>
<dbReference type="Gene3D" id="2.10.90.10">
    <property type="entry name" value="Cystine-knot cytokines"/>
    <property type="match status" value="1"/>
</dbReference>
<keyword evidence="7" id="KW-0325">Glycoprotein</keyword>
<comment type="subcellular location">
    <subcellularLocation>
        <location evidence="1">Secreted</location>
    </subcellularLocation>
</comment>
<dbReference type="Proteomes" id="UP000711488">
    <property type="component" value="Unassembled WGS sequence"/>
</dbReference>
<dbReference type="Pfam" id="PF00688">
    <property type="entry name" value="TGFb_propeptide"/>
    <property type="match status" value="1"/>
</dbReference>
<feature type="domain" description="TGF-beta family profile" evidence="9">
    <location>
        <begin position="298"/>
        <end position="412"/>
    </location>
</feature>
<dbReference type="AlphaFoldDB" id="A0A6A0GP79"/>
<dbReference type="EMBL" id="JQDR03017676">
    <property type="protein sequence ID" value="KAA0183446.1"/>
    <property type="molecule type" value="Genomic_DNA"/>
</dbReference>
<evidence type="ECO:0000256" key="3">
    <source>
        <dbReference type="ARBA" id="ARBA00022525"/>
    </source>
</evidence>
<evidence type="ECO:0000259" key="9">
    <source>
        <dbReference type="PROSITE" id="PS51362"/>
    </source>
</evidence>
<dbReference type="InterPro" id="IPR029034">
    <property type="entry name" value="Cystine-knot_cytokine"/>
</dbReference>
<dbReference type="SUPFAM" id="SSF57501">
    <property type="entry name" value="Cystine-knot cytokines"/>
    <property type="match status" value="1"/>
</dbReference>
<keyword evidence="5 8" id="KW-0339">Growth factor</keyword>
<evidence type="ECO:0000256" key="2">
    <source>
        <dbReference type="ARBA" id="ARBA00006656"/>
    </source>
</evidence>
<dbReference type="PANTHER" id="PTHR11848:SF263">
    <property type="entry name" value="PROTEIN DECAPENTAPLEGIC"/>
    <property type="match status" value="1"/>
</dbReference>
<dbReference type="FunFam" id="2.10.90.10:FF:000001">
    <property type="entry name" value="Bone morphogenetic protein 4"/>
    <property type="match status" value="1"/>
</dbReference>
<evidence type="ECO:0000256" key="5">
    <source>
        <dbReference type="ARBA" id="ARBA00023030"/>
    </source>
</evidence>
<dbReference type="Pfam" id="PF00019">
    <property type="entry name" value="TGF_beta"/>
    <property type="match status" value="1"/>
</dbReference>
<evidence type="ECO:0000256" key="4">
    <source>
        <dbReference type="ARBA" id="ARBA00022729"/>
    </source>
</evidence>
<keyword evidence="4" id="KW-0732">Signal</keyword>
<protein>
    <recommendedName>
        <fullName evidence="9">TGF-beta family profile domain-containing protein</fullName>
    </recommendedName>
</protein>
<organism evidence="10">
    <name type="scientific">Hyalella azteca</name>
    <name type="common">Amphipod</name>
    <dbReference type="NCBI Taxonomy" id="294128"/>
    <lineage>
        <taxon>Eukaryota</taxon>
        <taxon>Metazoa</taxon>
        <taxon>Ecdysozoa</taxon>
        <taxon>Arthropoda</taxon>
        <taxon>Crustacea</taxon>
        <taxon>Multicrustacea</taxon>
        <taxon>Malacostraca</taxon>
        <taxon>Eumalacostraca</taxon>
        <taxon>Peracarida</taxon>
        <taxon>Amphipoda</taxon>
        <taxon>Senticaudata</taxon>
        <taxon>Talitrida</taxon>
        <taxon>Talitroidea</taxon>
        <taxon>Hyalellidae</taxon>
        <taxon>Hyalella</taxon>
    </lineage>
</organism>
<keyword evidence="6" id="KW-1015">Disulfide bond</keyword>
<accession>A0A6A0GP79</accession>
<reference evidence="10" key="2">
    <citation type="journal article" date="2018" name="Environ. Sci. Technol.">
        <title>The Toxicogenome of Hyalella azteca: A Model for Sediment Ecotoxicology and Evolutionary Toxicology.</title>
        <authorList>
            <person name="Poynton H.C."/>
            <person name="Hasenbein S."/>
            <person name="Benoit J.B."/>
            <person name="Sepulveda M.S."/>
            <person name="Poelchau M.F."/>
            <person name="Hughes D.S.T."/>
            <person name="Murali S.C."/>
            <person name="Chen S."/>
            <person name="Glastad K.M."/>
            <person name="Goodisman M.A.D."/>
            <person name="Werren J.H."/>
            <person name="Vineis J.H."/>
            <person name="Bowen J.L."/>
            <person name="Friedrich M."/>
            <person name="Jones J."/>
            <person name="Robertson H.M."/>
            <person name="Feyereisen R."/>
            <person name="Mechler-Hickson A."/>
            <person name="Mathers N."/>
            <person name="Lee C.E."/>
            <person name="Colbourne J.K."/>
            <person name="Biales A."/>
            <person name="Johnston J.S."/>
            <person name="Wellborn G.A."/>
            <person name="Rosendale A.J."/>
            <person name="Cridge A.G."/>
            <person name="Munoz-Torres M.C."/>
            <person name="Bain P.A."/>
            <person name="Manny A.R."/>
            <person name="Major K.M."/>
            <person name="Lambert F.N."/>
            <person name="Vulpe C.D."/>
            <person name="Tuck P."/>
            <person name="Blalock B.J."/>
            <person name="Lin Y.Y."/>
            <person name="Smith M.E."/>
            <person name="Ochoa-Acuna H."/>
            <person name="Chen M.M."/>
            <person name="Childers C.P."/>
            <person name="Qu J."/>
            <person name="Dugan S."/>
            <person name="Lee S.L."/>
            <person name="Chao H."/>
            <person name="Dinh H."/>
            <person name="Han Y."/>
            <person name="Doddapaneni H."/>
            <person name="Worley K.C."/>
            <person name="Muzny D.M."/>
            <person name="Gibbs R.A."/>
            <person name="Richards S."/>
        </authorList>
    </citation>
    <scope>NUCLEOTIDE SEQUENCE</scope>
    <source>
        <strain evidence="10">HAZT.00-mixed</strain>
        <tissue evidence="10">Whole organism</tissue>
    </source>
</reference>
<dbReference type="InterPro" id="IPR001111">
    <property type="entry name" value="TGF-b_propeptide"/>
</dbReference>
<comment type="similarity">
    <text evidence="2 8">Belongs to the TGF-beta family.</text>
</comment>
<dbReference type="Gene3D" id="2.60.120.970">
    <property type="match status" value="1"/>
</dbReference>
<dbReference type="GO" id="GO:0005615">
    <property type="term" value="C:extracellular space"/>
    <property type="evidence" value="ECO:0007669"/>
    <property type="project" value="TreeGrafter"/>
</dbReference>
<evidence type="ECO:0000256" key="1">
    <source>
        <dbReference type="ARBA" id="ARBA00004613"/>
    </source>
</evidence>
<reference evidence="10" key="3">
    <citation type="submission" date="2019-06" db="EMBL/GenBank/DDBJ databases">
        <authorList>
            <person name="Poynton C."/>
            <person name="Hasenbein S."/>
            <person name="Benoit J.B."/>
            <person name="Sepulveda M.S."/>
            <person name="Poelchau M.F."/>
            <person name="Murali S.C."/>
            <person name="Chen S."/>
            <person name="Glastad K.M."/>
            <person name="Werren J.H."/>
            <person name="Vineis J.H."/>
            <person name="Bowen J.L."/>
            <person name="Friedrich M."/>
            <person name="Jones J."/>
            <person name="Robertson H.M."/>
            <person name="Feyereisen R."/>
            <person name="Mechler-Hickson A."/>
            <person name="Mathers N."/>
            <person name="Lee C.E."/>
            <person name="Colbourne J.K."/>
            <person name="Biales A."/>
            <person name="Johnston J.S."/>
            <person name="Wellborn G.A."/>
            <person name="Rosendale A.J."/>
            <person name="Cridge A.G."/>
            <person name="Munoz-Torres M.C."/>
            <person name="Bain P.A."/>
            <person name="Manny A.R."/>
            <person name="Major K.M."/>
            <person name="Lambert F.N."/>
            <person name="Vulpe C.D."/>
            <person name="Tuck P."/>
            <person name="Blalock B.J."/>
            <person name="Lin Y.-Y."/>
            <person name="Smith M.E."/>
            <person name="Ochoa-Acuna H."/>
            <person name="Chen M.-J.M."/>
            <person name="Childers C.P."/>
            <person name="Qu J."/>
            <person name="Dugan S."/>
            <person name="Lee S.L."/>
            <person name="Chao H."/>
            <person name="Dinh H."/>
            <person name="Han Y."/>
            <person name="Doddapaneni H."/>
            <person name="Worley K.C."/>
            <person name="Muzny D.M."/>
            <person name="Gibbs R.A."/>
            <person name="Richards S."/>
        </authorList>
    </citation>
    <scope>NUCLEOTIDE SEQUENCE</scope>
    <source>
        <strain evidence="10">HAZT.00-mixed</strain>
        <tissue evidence="10">Whole organism</tissue>
    </source>
</reference>
<dbReference type="PROSITE" id="PS51362">
    <property type="entry name" value="TGF_BETA_2"/>
    <property type="match status" value="1"/>
</dbReference>
<name>A0A6A0GP79_HYAAZ</name>
<dbReference type="InterPro" id="IPR017948">
    <property type="entry name" value="TGFb_CS"/>
</dbReference>
<dbReference type="GO" id="GO:0005125">
    <property type="term" value="F:cytokine activity"/>
    <property type="evidence" value="ECO:0007669"/>
    <property type="project" value="TreeGrafter"/>
</dbReference>
<reference evidence="10" key="1">
    <citation type="submission" date="2014-08" db="EMBL/GenBank/DDBJ databases">
        <authorList>
            <person name="Murali S."/>
            <person name="Richards S."/>
            <person name="Bandaranaike D."/>
            <person name="Bellair M."/>
            <person name="Blankenburg K."/>
            <person name="Chao H."/>
            <person name="Dinh H."/>
            <person name="Doddapaneni H."/>
            <person name="Dugan-Rocha S."/>
            <person name="Elkadiri S."/>
            <person name="Gnanaolivu R."/>
            <person name="Hughes D."/>
            <person name="Lee S."/>
            <person name="Li M."/>
            <person name="Ming W."/>
            <person name="Munidasa M."/>
            <person name="Muniz J."/>
            <person name="Nguyen L."/>
            <person name="Osuji N."/>
            <person name="Pu L.-L."/>
            <person name="Puazo M."/>
            <person name="Skinner E."/>
            <person name="Qu C."/>
            <person name="Quiroz J."/>
            <person name="Raj R."/>
            <person name="Weissenberger G."/>
            <person name="Xin Y."/>
            <person name="Zou X."/>
            <person name="Han Y."/>
            <person name="Worley K."/>
            <person name="Muzny D."/>
            <person name="Gibbs R."/>
        </authorList>
    </citation>
    <scope>NUCLEOTIDE SEQUENCE</scope>
    <source>
        <strain evidence="10">HAZT.00-mixed</strain>
        <tissue evidence="10">Whole organism</tissue>
    </source>
</reference>
<dbReference type="PROSITE" id="PS00250">
    <property type="entry name" value="TGF_BETA_1"/>
    <property type="match status" value="1"/>
</dbReference>
<gene>
    <name evidence="10" type="ORF">HAZT_HAZT007460</name>
</gene>
<keyword evidence="3" id="KW-0964">Secreted</keyword>
<comment type="caution">
    <text evidence="10">The sequence shown here is derived from an EMBL/GenBank/DDBJ whole genome shotgun (WGS) entry which is preliminary data.</text>
</comment>